<feature type="compositionally biased region" description="Basic and acidic residues" evidence="1">
    <location>
        <begin position="85"/>
        <end position="97"/>
    </location>
</feature>
<dbReference type="Proteomes" id="UP000799539">
    <property type="component" value="Unassembled WGS sequence"/>
</dbReference>
<reference evidence="2" key="1">
    <citation type="journal article" date="2020" name="Stud. Mycol.">
        <title>101 Dothideomycetes genomes: a test case for predicting lifestyles and emergence of pathogens.</title>
        <authorList>
            <person name="Haridas S."/>
            <person name="Albert R."/>
            <person name="Binder M."/>
            <person name="Bloem J."/>
            <person name="Labutti K."/>
            <person name="Salamov A."/>
            <person name="Andreopoulos B."/>
            <person name="Baker S."/>
            <person name="Barry K."/>
            <person name="Bills G."/>
            <person name="Bluhm B."/>
            <person name="Cannon C."/>
            <person name="Castanera R."/>
            <person name="Culley D."/>
            <person name="Daum C."/>
            <person name="Ezra D."/>
            <person name="Gonzalez J."/>
            <person name="Henrissat B."/>
            <person name="Kuo A."/>
            <person name="Liang C."/>
            <person name="Lipzen A."/>
            <person name="Lutzoni F."/>
            <person name="Magnuson J."/>
            <person name="Mondo S."/>
            <person name="Nolan M."/>
            <person name="Ohm R."/>
            <person name="Pangilinan J."/>
            <person name="Park H.-J."/>
            <person name="Ramirez L."/>
            <person name="Alfaro M."/>
            <person name="Sun H."/>
            <person name="Tritt A."/>
            <person name="Yoshinaga Y."/>
            <person name="Zwiers L.-H."/>
            <person name="Turgeon B."/>
            <person name="Goodwin S."/>
            <person name="Spatafora J."/>
            <person name="Crous P."/>
            <person name="Grigoriev I."/>
        </authorList>
    </citation>
    <scope>NUCLEOTIDE SEQUENCE</scope>
    <source>
        <strain evidence="2">SCOH1-5</strain>
    </source>
</reference>
<sequence length="97" mass="10927">MSHDPNGDVMWKSFRRSRDGTFRACGGDLSFLGIQRHTRSLVQASPLDDGRLLCTTSPYCTLSRFQRRTAYPRSLPMTSCATGLQDDKQAEKAPFRV</sequence>
<name>A0A6A6F2U6_9PEZI</name>
<evidence type="ECO:0000313" key="3">
    <source>
        <dbReference type="Proteomes" id="UP000799539"/>
    </source>
</evidence>
<feature type="region of interest" description="Disordered" evidence="1">
    <location>
        <begin position="76"/>
        <end position="97"/>
    </location>
</feature>
<dbReference type="EMBL" id="ML992710">
    <property type="protein sequence ID" value="KAF2206851.1"/>
    <property type="molecule type" value="Genomic_DNA"/>
</dbReference>
<protein>
    <submittedName>
        <fullName evidence="2">Uncharacterized protein</fullName>
    </submittedName>
</protein>
<proteinExistence type="predicted"/>
<keyword evidence="3" id="KW-1185">Reference proteome</keyword>
<evidence type="ECO:0000313" key="2">
    <source>
        <dbReference type="EMBL" id="KAF2206851.1"/>
    </source>
</evidence>
<evidence type="ECO:0000256" key="1">
    <source>
        <dbReference type="SAM" id="MobiDB-lite"/>
    </source>
</evidence>
<gene>
    <name evidence="2" type="ORF">CERZMDRAFT_91886</name>
</gene>
<accession>A0A6A6F2U6</accession>
<dbReference type="AlphaFoldDB" id="A0A6A6F2U6"/>
<organism evidence="2 3">
    <name type="scientific">Cercospora zeae-maydis SCOH1-5</name>
    <dbReference type="NCBI Taxonomy" id="717836"/>
    <lineage>
        <taxon>Eukaryota</taxon>
        <taxon>Fungi</taxon>
        <taxon>Dikarya</taxon>
        <taxon>Ascomycota</taxon>
        <taxon>Pezizomycotina</taxon>
        <taxon>Dothideomycetes</taxon>
        <taxon>Dothideomycetidae</taxon>
        <taxon>Mycosphaerellales</taxon>
        <taxon>Mycosphaerellaceae</taxon>
        <taxon>Cercospora</taxon>
    </lineage>
</organism>